<feature type="non-terminal residue" evidence="2">
    <location>
        <position position="77"/>
    </location>
</feature>
<keyword evidence="1" id="KW-1133">Transmembrane helix</keyword>
<gene>
    <name evidence="2" type="ORF">SPARVUS_LOCUS1485758</name>
</gene>
<name>A0ABN9ATH3_9NEOB</name>
<proteinExistence type="predicted"/>
<feature type="transmembrane region" description="Helical" evidence="1">
    <location>
        <begin position="54"/>
        <end position="74"/>
    </location>
</feature>
<reference evidence="2" key="1">
    <citation type="submission" date="2023-05" db="EMBL/GenBank/DDBJ databases">
        <authorList>
            <person name="Stuckert A."/>
        </authorList>
    </citation>
    <scope>NUCLEOTIDE SEQUENCE</scope>
</reference>
<accession>A0ABN9ATH3</accession>
<organism evidence="2 3">
    <name type="scientific">Staurois parvus</name>
    <dbReference type="NCBI Taxonomy" id="386267"/>
    <lineage>
        <taxon>Eukaryota</taxon>
        <taxon>Metazoa</taxon>
        <taxon>Chordata</taxon>
        <taxon>Craniata</taxon>
        <taxon>Vertebrata</taxon>
        <taxon>Euteleostomi</taxon>
        <taxon>Amphibia</taxon>
        <taxon>Batrachia</taxon>
        <taxon>Anura</taxon>
        <taxon>Neobatrachia</taxon>
        <taxon>Ranoidea</taxon>
        <taxon>Ranidae</taxon>
        <taxon>Staurois</taxon>
    </lineage>
</organism>
<dbReference type="EMBL" id="CATNWA010000990">
    <property type="protein sequence ID" value="CAI9538798.1"/>
    <property type="molecule type" value="Genomic_DNA"/>
</dbReference>
<keyword evidence="1" id="KW-0812">Transmembrane</keyword>
<evidence type="ECO:0000313" key="2">
    <source>
        <dbReference type="EMBL" id="CAI9538798.1"/>
    </source>
</evidence>
<keyword evidence="3" id="KW-1185">Reference proteome</keyword>
<evidence type="ECO:0000313" key="3">
    <source>
        <dbReference type="Proteomes" id="UP001162483"/>
    </source>
</evidence>
<comment type="caution">
    <text evidence="2">The sequence shown here is derived from an EMBL/GenBank/DDBJ whole genome shotgun (WGS) entry which is preliminary data.</text>
</comment>
<dbReference type="Proteomes" id="UP001162483">
    <property type="component" value="Unassembled WGS sequence"/>
</dbReference>
<evidence type="ECO:0000256" key="1">
    <source>
        <dbReference type="SAM" id="Phobius"/>
    </source>
</evidence>
<protein>
    <submittedName>
        <fullName evidence="2">Uncharacterized protein</fullName>
    </submittedName>
</protein>
<keyword evidence="1" id="KW-0472">Membrane</keyword>
<sequence>MIATLHRGPVRRLVFQCVWRTQRASDRGVEHSQGAHTVQNGGCTTADQAPMSSINTILMGSSTVFFFFFFLHLLDEK</sequence>